<reference evidence="4" key="1">
    <citation type="journal article" date="2019" name="Int. J. Syst. Evol. Microbiol.">
        <title>The Global Catalogue of Microorganisms (GCM) 10K type strain sequencing project: providing services to taxonomists for standard genome sequencing and annotation.</title>
        <authorList>
            <consortium name="The Broad Institute Genomics Platform"/>
            <consortium name="The Broad Institute Genome Sequencing Center for Infectious Disease"/>
            <person name="Wu L."/>
            <person name="Ma J."/>
        </authorList>
    </citation>
    <scope>NUCLEOTIDE SEQUENCE [LARGE SCALE GENOMIC DNA]</scope>
    <source>
        <strain evidence="4">KACC 11904</strain>
    </source>
</reference>
<dbReference type="PANTHER" id="PTHR30204:SF83">
    <property type="entry name" value="TRANSCRIPTIONAL REGULATOR, MERR FAMILY"/>
    <property type="match status" value="1"/>
</dbReference>
<proteinExistence type="predicted"/>
<dbReference type="Pfam" id="PF13411">
    <property type="entry name" value="MerR_1"/>
    <property type="match status" value="1"/>
</dbReference>
<accession>A0ABW0KH45</accession>
<organism evidence="3 4">
    <name type="scientific">Paenibacillus aestuarii</name>
    <dbReference type="NCBI Taxonomy" id="516965"/>
    <lineage>
        <taxon>Bacteria</taxon>
        <taxon>Bacillati</taxon>
        <taxon>Bacillota</taxon>
        <taxon>Bacilli</taxon>
        <taxon>Bacillales</taxon>
        <taxon>Paenibacillaceae</taxon>
        <taxon>Paenibacillus</taxon>
    </lineage>
</organism>
<dbReference type="InterPro" id="IPR000551">
    <property type="entry name" value="MerR-type_HTH_dom"/>
</dbReference>
<dbReference type="CDD" id="cd01109">
    <property type="entry name" value="HTH_YyaN"/>
    <property type="match status" value="1"/>
</dbReference>
<feature type="domain" description="HTH merR-type" evidence="2">
    <location>
        <begin position="1"/>
        <end position="71"/>
    </location>
</feature>
<gene>
    <name evidence="3" type="ORF">ACFPOG_30820</name>
</gene>
<dbReference type="InterPro" id="IPR009061">
    <property type="entry name" value="DNA-bd_dom_put_sf"/>
</dbReference>
<dbReference type="Gene3D" id="1.10.1660.10">
    <property type="match status" value="1"/>
</dbReference>
<dbReference type="Proteomes" id="UP001596044">
    <property type="component" value="Unassembled WGS sequence"/>
</dbReference>
<dbReference type="PROSITE" id="PS50937">
    <property type="entry name" value="HTH_MERR_2"/>
    <property type="match status" value="1"/>
</dbReference>
<comment type="caution">
    <text evidence="3">The sequence shown here is derived from an EMBL/GenBank/DDBJ whole genome shotgun (WGS) entry which is preliminary data.</text>
</comment>
<dbReference type="PANTHER" id="PTHR30204">
    <property type="entry name" value="REDOX-CYCLING DRUG-SENSING TRANSCRIPTIONAL ACTIVATOR SOXR"/>
    <property type="match status" value="1"/>
</dbReference>
<dbReference type="InterPro" id="IPR047057">
    <property type="entry name" value="MerR_fam"/>
</dbReference>
<dbReference type="SUPFAM" id="SSF46955">
    <property type="entry name" value="Putative DNA-binding domain"/>
    <property type="match status" value="1"/>
</dbReference>
<dbReference type="EMBL" id="JBHSMJ010000061">
    <property type="protein sequence ID" value="MFC5452600.1"/>
    <property type="molecule type" value="Genomic_DNA"/>
</dbReference>
<dbReference type="RefSeq" id="WP_270885755.1">
    <property type="nucleotide sequence ID" value="NZ_JAQFVF010000091.1"/>
</dbReference>
<keyword evidence="4" id="KW-1185">Reference proteome</keyword>
<evidence type="ECO:0000313" key="3">
    <source>
        <dbReference type="EMBL" id="MFC5452600.1"/>
    </source>
</evidence>
<evidence type="ECO:0000256" key="1">
    <source>
        <dbReference type="ARBA" id="ARBA00023125"/>
    </source>
</evidence>
<dbReference type="SMART" id="SM00422">
    <property type="entry name" value="HTH_MERR"/>
    <property type="match status" value="1"/>
</dbReference>
<protein>
    <submittedName>
        <fullName evidence="3">MerR family transcriptional regulator</fullName>
    </submittedName>
</protein>
<evidence type="ECO:0000259" key="2">
    <source>
        <dbReference type="PROSITE" id="PS50937"/>
    </source>
</evidence>
<keyword evidence="1" id="KW-0238">DNA-binding</keyword>
<name>A0ABW0KH45_9BACL</name>
<evidence type="ECO:0000313" key="4">
    <source>
        <dbReference type="Proteomes" id="UP001596044"/>
    </source>
</evidence>
<sequence length="124" mass="14657">MSFSIKEVSEWFGIPPHTIRYYEKEGLLPNIQRDPNGNRMFEQKDMDWIDIMMRLRATGMSVVTLRKMVDLTVKGDVTIPERQAILEKHKLELQRKQVELDRANEAVNKKLLIYESLMSVHIRE</sequence>